<dbReference type="Gene3D" id="1.20.120.1240">
    <property type="entry name" value="Dynamin, middle domain"/>
    <property type="match status" value="1"/>
</dbReference>
<feature type="compositionally biased region" description="Polar residues" evidence="4">
    <location>
        <begin position="634"/>
        <end position="646"/>
    </location>
</feature>
<dbReference type="GO" id="GO:0005525">
    <property type="term" value="F:GTP binding"/>
    <property type="evidence" value="ECO:0007669"/>
    <property type="project" value="UniProtKB-KW"/>
</dbReference>
<feature type="compositionally biased region" description="Basic and acidic residues" evidence="4">
    <location>
        <begin position="613"/>
        <end position="632"/>
    </location>
</feature>
<dbReference type="PANTHER" id="PTHR11566">
    <property type="entry name" value="DYNAMIN"/>
    <property type="match status" value="1"/>
</dbReference>
<dbReference type="PROSITE" id="PS00410">
    <property type="entry name" value="G_DYNAMIN_1"/>
    <property type="match status" value="1"/>
</dbReference>
<dbReference type="AlphaFoldDB" id="A0A192ZJ09"/>
<dbReference type="SUPFAM" id="SSF52540">
    <property type="entry name" value="P-loop containing nucleoside triphosphate hydrolases"/>
    <property type="match status" value="1"/>
</dbReference>
<evidence type="ECO:0000259" key="7">
    <source>
        <dbReference type="PROSITE" id="PS51718"/>
    </source>
</evidence>
<dbReference type="InterPro" id="IPR022812">
    <property type="entry name" value="Dynamin"/>
</dbReference>
<keyword evidence="1 3" id="KW-0547">Nucleotide-binding</keyword>
<evidence type="ECO:0000256" key="4">
    <source>
        <dbReference type="SAM" id="MobiDB-lite"/>
    </source>
</evidence>
<dbReference type="SMART" id="SM00302">
    <property type="entry name" value="GED"/>
    <property type="match status" value="1"/>
</dbReference>
<dbReference type="InterPro" id="IPR019762">
    <property type="entry name" value="Dynamin_GTPase_CS"/>
</dbReference>
<sequence length="765" mass="86629">MSNLLSFIFFLFTFGLFPHALHPLTFESPLLCVTFVKDEETESRGKIATKMSKKIDAFFGPLEVVNRLQEIFGTSRLSGILELPRIVCIGSQSSGKSSVLEAIMGREFLPRGTGIVTRCPIVLQMNQISKEKSGDLEWVEFGHLPSKRFTDFREVDGIIRDRTNQICGPSGISSNPIVVKVFSPNVVPLTLVDLPGLTRIATHGQPQDIVSQIEEMVITEITRESSLILAVSSAADDLANSDALRFAHQVDPTGSRTIGVLTNLDRAQDKSKVVRVIDQEEYHLHFGFVGVVNRSKAHLDAGMTVAEGIEMEERFLRSEPAFSSIVGQMGSRFLREKLSKILCNRVKEVFPRLEEELGHIKRQAQTELRSLGFPLGESDQARELALIDALKQFCSAFFGIIDGTQSDPDELHKRVYGGARVSLILHEAFHDFLSMIDPCADLSDEDIQISIRNTMAIRKSLFIPEVAFERILKSRILRLKDPMMECVDNAIMEIRAIARDCETTLSRFPELRGAVREEFTQALAAQSEPLKRHLTELIQTENAYINMAHPEFQHHMRNFREGRDSMGDFVFVDSMDKEKLEPEAEDMKPIPPPRGEQRKKTMIDTLFGKFIKSDQHKRSQAKEPESRSKVSESPHGSRSSIESSASVPMSDIIHRWENAIERRQQLITPEDASDVKLIRKMILSYYVIVQRRVEDALPKSFVHFIINYFRENLNTQLITALHQKEKLSDLLAEEADIMEKRERAQERLDAAVKGLGVMEDIKRSR</sequence>
<evidence type="ECO:0000313" key="8">
    <source>
        <dbReference type="EMBL" id="ANM86800.1"/>
    </source>
</evidence>
<keyword evidence="5" id="KW-0732">Signal</keyword>
<dbReference type="InterPro" id="IPR000375">
    <property type="entry name" value="Dynamin_stalk"/>
</dbReference>
<evidence type="ECO:0000256" key="5">
    <source>
        <dbReference type="SAM" id="SignalP"/>
    </source>
</evidence>
<evidence type="ECO:0000256" key="1">
    <source>
        <dbReference type="ARBA" id="ARBA00022741"/>
    </source>
</evidence>
<dbReference type="InterPro" id="IPR003130">
    <property type="entry name" value="GED"/>
</dbReference>
<dbReference type="SMART" id="SM00053">
    <property type="entry name" value="DYNc"/>
    <property type="match status" value="1"/>
</dbReference>
<feature type="signal peptide" evidence="5">
    <location>
        <begin position="1"/>
        <end position="23"/>
    </location>
</feature>
<organism evidence="8">
    <name type="scientific">Stygiella incarcerata</name>
    <dbReference type="NCBI Taxonomy" id="1712417"/>
    <lineage>
        <taxon>Eukaryota</taxon>
        <taxon>Discoba</taxon>
        <taxon>Jakobida</taxon>
        <taxon>Andalucina</taxon>
        <taxon>Stygiellidae</taxon>
        <taxon>Stygiella</taxon>
    </lineage>
</organism>
<feature type="domain" description="GED" evidence="6">
    <location>
        <begin position="675"/>
        <end position="765"/>
    </location>
</feature>
<dbReference type="Gene3D" id="3.40.50.300">
    <property type="entry name" value="P-loop containing nucleotide triphosphate hydrolases"/>
    <property type="match status" value="1"/>
</dbReference>
<evidence type="ECO:0000256" key="3">
    <source>
        <dbReference type="RuleBase" id="RU003932"/>
    </source>
</evidence>
<feature type="domain" description="Dynamin-type G" evidence="7">
    <location>
        <begin position="80"/>
        <end position="351"/>
    </location>
</feature>
<dbReference type="CDD" id="cd08771">
    <property type="entry name" value="DLP_1"/>
    <property type="match status" value="1"/>
</dbReference>
<dbReference type="InterPro" id="IPR045063">
    <property type="entry name" value="Dynamin_N"/>
</dbReference>
<dbReference type="InterPro" id="IPR001401">
    <property type="entry name" value="Dynamin_GTPase"/>
</dbReference>
<dbReference type="InterPro" id="IPR027417">
    <property type="entry name" value="P-loop_NTPase"/>
</dbReference>
<dbReference type="GO" id="GO:0003924">
    <property type="term" value="F:GTPase activity"/>
    <property type="evidence" value="ECO:0007669"/>
    <property type="project" value="InterPro"/>
</dbReference>
<dbReference type="GO" id="GO:0005737">
    <property type="term" value="C:cytoplasm"/>
    <property type="evidence" value="ECO:0007669"/>
    <property type="project" value="TreeGrafter"/>
</dbReference>
<feature type="compositionally biased region" description="Basic and acidic residues" evidence="4">
    <location>
        <begin position="578"/>
        <end position="588"/>
    </location>
</feature>
<reference evidence="8" key="1">
    <citation type="journal article" date="2016" name="Mol. Biol. Evol.">
        <title>Novel hydrogenosomes in the microaerophilic jakobid Stygiella incarcerata.</title>
        <authorList>
            <person name="Leger M.M."/>
            <person name="Eme L."/>
            <person name="Hug L.A."/>
            <person name="Roger A.J."/>
        </authorList>
    </citation>
    <scope>NUCLEOTIDE SEQUENCE</scope>
</reference>
<evidence type="ECO:0000259" key="6">
    <source>
        <dbReference type="PROSITE" id="PS51388"/>
    </source>
</evidence>
<dbReference type="PROSITE" id="PS51718">
    <property type="entry name" value="G_DYNAMIN_2"/>
    <property type="match status" value="1"/>
</dbReference>
<gene>
    <name evidence="8" type="primary">DRP1</name>
</gene>
<protein>
    <submittedName>
        <fullName evidence="8">Dynamin-related protein 1</fullName>
    </submittedName>
</protein>
<name>A0A192ZJ09_9EUKA</name>
<dbReference type="PRINTS" id="PR00195">
    <property type="entry name" value="DYNAMIN"/>
</dbReference>
<dbReference type="Pfam" id="PF01031">
    <property type="entry name" value="Dynamin_M"/>
    <property type="match status" value="1"/>
</dbReference>
<dbReference type="Pfam" id="PF02212">
    <property type="entry name" value="GED"/>
    <property type="match status" value="1"/>
</dbReference>
<evidence type="ECO:0000256" key="2">
    <source>
        <dbReference type="ARBA" id="ARBA00023134"/>
    </source>
</evidence>
<accession>A0A192ZJ09</accession>
<dbReference type="InterPro" id="IPR030381">
    <property type="entry name" value="G_DYNAMIN_dom"/>
</dbReference>
<proteinExistence type="evidence at transcript level"/>
<comment type="similarity">
    <text evidence="3">Belongs to the TRAFAC class dynamin-like GTPase superfamily. Dynamin/Fzo/YdjA family.</text>
</comment>
<dbReference type="Pfam" id="PF00350">
    <property type="entry name" value="Dynamin_N"/>
    <property type="match status" value="1"/>
</dbReference>
<feature type="chain" id="PRO_5008255547" evidence="5">
    <location>
        <begin position="24"/>
        <end position="765"/>
    </location>
</feature>
<keyword evidence="2 3" id="KW-0342">GTP-binding</keyword>
<dbReference type="GO" id="GO:0016020">
    <property type="term" value="C:membrane"/>
    <property type="evidence" value="ECO:0007669"/>
    <property type="project" value="TreeGrafter"/>
</dbReference>
<dbReference type="GO" id="GO:0005874">
    <property type="term" value="C:microtubule"/>
    <property type="evidence" value="ECO:0007669"/>
    <property type="project" value="TreeGrafter"/>
</dbReference>
<dbReference type="EMBL" id="KT984580">
    <property type="protein sequence ID" value="ANM86800.1"/>
    <property type="molecule type" value="mRNA"/>
</dbReference>
<dbReference type="InterPro" id="IPR020850">
    <property type="entry name" value="GED_dom"/>
</dbReference>
<dbReference type="PROSITE" id="PS51388">
    <property type="entry name" value="GED"/>
    <property type="match status" value="1"/>
</dbReference>
<dbReference type="GO" id="GO:0008017">
    <property type="term" value="F:microtubule binding"/>
    <property type="evidence" value="ECO:0007669"/>
    <property type="project" value="TreeGrafter"/>
</dbReference>
<feature type="region of interest" description="Disordered" evidence="4">
    <location>
        <begin position="578"/>
        <end position="599"/>
    </location>
</feature>
<feature type="region of interest" description="Disordered" evidence="4">
    <location>
        <begin position="613"/>
        <end position="646"/>
    </location>
</feature>